<protein>
    <submittedName>
        <fullName evidence="1">Uncharacterized protein</fullName>
    </submittedName>
</protein>
<evidence type="ECO:0000313" key="2">
    <source>
        <dbReference type="Proteomes" id="UP000199421"/>
    </source>
</evidence>
<dbReference type="AlphaFoldDB" id="A0A1H7IHN9"/>
<evidence type="ECO:0000313" key="1">
    <source>
        <dbReference type="EMBL" id="SEK61918.1"/>
    </source>
</evidence>
<accession>A0A1H7IHN9</accession>
<sequence>MCPMDHYYTDRDKMLLHVTVADQNVVPHHFDIVLPQELTCGKPLIISKEIKGDGWNMSSLEVLTKDGVLVRFCSYSIEAEQVTLLYKLNRLAVCFRVQYQGSNRYHVSSKRTIELEQGQYHVVAMKTNGEKIKFTRGNYTVVELYIASAAMDLLKPYLYNYWSIHRKQIISKMDGRSPFSGSISNEIHQIVNSLYQYTLQGSMDDNSPFKYEVVHLFALAIRNQEEGRAFEEKTVGFQFNLQWLKYLSEPIIQAGAVVGCNSILLKGALGCLLLQTTWSGEKPVWNFVSRLERSCSIHIIPNSIHYAFMTALINDFVVGVRPGVEIKVRAENARFFSVSPGENIFQFQEGVTRVIHLYIQEPRSKKRFKTFSDARMKLKSNIEEELVKLPVVSPEDAELMADEEKEDIKSFDRAWDLIISGKAEFVALEDVIRNMPGKFGSG</sequence>
<gene>
    <name evidence="1" type="ORF">SAMN05661044_00706</name>
</gene>
<dbReference type="Proteomes" id="UP000199421">
    <property type="component" value="Unassembled WGS sequence"/>
</dbReference>
<dbReference type="EMBL" id="FOAF01000001">
    <property type="protein sequence ID" value="SEK61918.1"/>
    <property type="molecule type" value="Genomic_DNA"/>
</dbReference>
<proteinExistence type="predicted"/>
<name>A0A1H7IHN9_OLID1</name>
<reference evidence="2" key="1">
    <citation type="submission" date="2016-10" db="EMBL/GenBank/DDBJ databases">
        <authorList>
            <person name="Varghese N."/>
            <person name="Submissions S."/>
        </authorList>
    </citation>
    <scope>NUCLEOTIDE SEQUENCE [LARGE SCALE GENOMIC DNA]</scope>
    <source>
        <strain evidence="2">DSM 18733</strain>
    </source>
</reference>
<dbReference type="STRING" id="407022.SAMN05661044_00706"/>
<keyword evidence="2" id="KW-1185">Reference proteome</keyword>
<organism evidence="1 2">
    <name type="scientific">Olivibacter domesticus</name>
    <name type="common">Pseudosphingobacterium domesticum</name>
    <dbReference type="NCBI Taxonomy" id="407022"/>
    <lineage>
        <taxon>Bacteria</taxon>
        <taxon>Pseudomonadati</taxon>
        <taxon>Bacteroidota</taxon>
        <taxon>Sphingobacteriia</taxon>
        <taxon>Sphingobacteriales</taxon>
        <taxon>Sphingobacteriaceae</taxon>
        <taxon>Olivibacter</taxon>
    </lineage>
</organism>